<dbReference type="GO" id="GO:0016603">
    <property type="term" value="F:glutaminyl-peptide cyclotransferase activity"/>
    <property type="evidence" value="ECO:0007669"/>
    <property type="project" value="TreeGrafter"/>
</dbReference>
<dbReference type="Gene3D" id="3.40.630.10">
    <property type="entry name" value="Zn peptidases"/>
    <property type="match status" value="1"/>
</dbReference>
<proteinExistence type="predicted"/>
<name>A0AAW9RVC8_9BACT</name>
<dbReference type="PROSITE" id="PS51257">
    <property type="entry name" value="PROKAR_LIPOPROTEIN"/>
    <property type="match status" value="1"/>
</dbReference>
<feature type="domain" description="Peptidase M28" evidence="5">
    <location>
        <begin position="106"/>
        <end position="326"/>
    </location>
</feature>
<dbReference type="InterPro" id="IPR040234">
    <property type="entry name" value="QC/QCL"/>
</dbReference>
<accession>A0AAW9RVC8</accession>
<comment type="caution">
    <text evidence="6">The sequence shown here is derived from an EMBL/GenBank/DDBJ whole genome shotgun (WGS) entry which is preliminary data.</text>
</comment>
<dbReference type="PANTHER" id="PTHR12283:SF6">
    <property type="entry name" value="GLUTAMINYL-PEPTIDE CYCLOTRANSFERASE-RELATED"/>
    <property type="match status" value="1"/>
</dbReference>
<keyword evidence="2" id="KW-0012">Acyltransferase</keyword>
<evidence type="ECO:0000259" key="5">
    <source>
        <dbReference type="Pfam" id="PF04389"/>
    </source>
</evidence>
<dbReference type="SUPFAM" id="SSF53187">
    <property type="entry name" value="Zn-dependent exopeptidases"/>
    <property type="match status" value="1"/>
</dbReference>
<keyword evidence="7" id="KW-1185">Reference proteome</keyword>
<dbReference type="EMBL" id="JBDKWZ010000006">
    <property type="protein sequence ID" value="MEN7548744.1"/>
    <property type="molecule type" value="Genomic_DNA"/>
</dbReference>
<feature type="compositionally biased region" description="Basic and acidic residues" evidence="3">
    <location>
        <begin position="24"/>
        <end position="36"/>
    </location>
</feature>
<dbReference type="Pfam" id="PF04389">
    <property type="entry name" value="Peptidase_M28"/>
    <property type="match status" value="1"/>
</dbReference>
<protein>
    <submittedName>
        <fullName evidence="6">M28 family peptidase</fullName>
    </submittedName>
</protein>
<evidence type="ECO:0000313" key="6">
    <source>
        <dbReference type="EMBL" id="MEN7548744.1"/>
    </source>
</evidence>
<gene>
    <name evidence="6" type="ORF">AAG747_12550</name>
</gene>
<feature type="region of interest" description="Disordered" evidence="3">
    <location>
        <begin position="24"/>
        <end position="43"/>
    </location>
</feature>
<dbReference type="Proteomes" id="UP001403385">
    <property type="component" value="Unassembled WGS sequence"/>
</dbReference>
<dbReference type="GO" id="GO:0008270">
    <property type="term" value="F:zinc ion binding"/>
    <property type="evidence" value="ECO:0007669"/>
    <property type="project" value="TreeGrafter"/>
</dbReference>
<feature type="chain" id="PRO_5043779548" evidence="4">
    <location>
        <begin position="22"/>
        <end position="330"/>
    </location>
</feature>
<dbReference type="PANTHER" id="PTHR12283">
    <property type="entry name" value="GLUTAMINYL-PEPTIDE CYCLOTRANSFERASE"/>
    <property type="match status" value="1"/>
</dbReference>
<dbReference type="InterPro" id="IPR007484">
    <property type="entry name" value="Peptidase_M28"/>
</dbReference>
<organism evidence="6 7">
    <name type="scientific">Rapidithrix thailandica</name>
    <dbReference type="NCBI Taxonomy" id="413964"/>
    <lineage>
        <taxon>Bacteria</taxon>
        <taxon>Pseudomonadati</taxon>
        <taxon>Bacteroidota</taxon>
        <taxon>Cytophagia</taxon>
        <taxon>Cytophagales</taxon>
        <taxon>Flammeovirgaceae</taxon>
        <taxon>Rapidithrix</taxon>
    </lineage>
</organism>
<keyword evidence="1" id="KW-0808">Transferase</keyword>
<keyword evidence="4" id="KW-0732">Signal</keyword>
<evidence type="ECO:0000256" key="2">
    <source>
        <dbReference type="ARBA" id="ARBA00023315"/>
    </source>
</evidence>
<sequence>MIVLGRMLMVLWICTSFISCGADKKDETKENSKPAKEALTPPTFNSDSSYHYIEQQLAFGPRVPNTSPHAQCAQYLQDELKRFGCEVMVQEFEATAWNNTTLNGKNIIASLWPEKKKRIMLAAHWDTRPYADRDSVDKDSPILGANDGASGVAVLMEMARVMLQHDTIPRVGVDLVLFDVEDYGAPESAEVNDRKFCLGSEYWSNNKHQKNYHAYYGILLDMVGAKDATFTMEGNSMEFAPKIVRKVWNKAKNLGYKNYFLRKKTMGILDDHYYVNTVARIPMIDIIHHSQSKEHLFFQHWHTHRDDIHCIDKNTLQAVGETLLHVLYEE</sequence>
<dbReference type="AlphaFoldDB" id="A0AAW9RVC8"/>
<evidence type="ECO:0000256" key="1">
    <source>
        <dbReference type="ARBA" id="ARBA00022679"/>
    </source>
</evidence>
<evidence type="ECO:0000256" key="4">
    <source>
        <dbReference type="SAM" id="SignalP"/>
    </source>
</evidence>
<dbReference type="RefSeq" id="WP_346821521.1">
    <property type="nucleotide sequence ID" value="NZ_JBDKWZ010000006.1"/>
</dbReference>
<feature type="signal peptide" evidence="4">
    <location>
        <begin position="1"/>
        <end position="21"/>
    </location>
</feature>
<evidence type="ECO:0000256" key="3">
    <source>
        <dbReference type="SAM" id="MobiDB-lite"/>
    </source>
</evidence>
<evidence type="ECO:0000313" key="7">
    <source>
        <dbReference type="Proteomes" id="UP001403385"/>
    </source>
</evidence>
<reference evidence="6 7" key="1">
    <citation type="submission" date="2024-04" db="EMBL/GenBank/DDBJ databases">
        <title>Novel genus in family Flammeovirgaceae.</title>
        <authorList>
            <person name="Nguyen T.H."/>
            <person name="Vuong T.Q."/>
            <person name="Le H."/>
            <person name="Kim S.-G."/>
        </authorList>
    </citation>
    <scope>NUCLEOTIDE SEQUENCE [LARGE SCALE GENOMIC DNA]</scope>
    <source>
        <strain evidence="6 7">JCM 23209</strain>
    </source>
</reference>